<sequence>MGKPKREFQSSVPWRGDMEEDACNELKLLVTSDESGSTMHLHHNNTKNNDVSLTRFDSQLSYAFRRNYQFLQNVFSIETLVKPLPPPMAENVARNLSFFRRIFTQFSEPEGISKAQKSLGLGREEKYRQVR</sequence>
<accession>A0AAF0XVW5</accession>
<dbReference type="Proteomes" id="UP000077755">
    <property type="component" value="Chromosome 9"/>
</dbReference>
<evidence type="ECO:0000313" key="2">
    <source>
        <dbReference type="Proteomes" id="UP000077755"/>
    </source>
</evidence>
<dbReference type="EMBL" id="CP093351">
    <property type="protein sequence ID" value="WOH15268.1"/>
    <property type="molecule type" value="Genomic_DNA"/>
</dbReference>
<dbReference type="PANTHER" id="PTHR37191">
    <property type="entry name" value="ZINC FINGER/BTB DOMAIN PROTEIN"/>
    <property type="match status" value="1"/>
</dbReference>
<evidence type="ECO:0000313" key="1">
    <source>
        <dbReference type="EMBL" id="WOH15268.1"/>
    </source>
</evidence>
<gene>
    <name evidence="1" type="ORF">DCAR_0934805</name>
</gene>
<dbReference type="AlphaFoldDB" id="A0AAF0XVW5"/>
<proteinExistence type="predicted"/>
<protein>
    <submittedName>
        <fullName evidence="1">Uncharacterized protein</fullName>
    </submittedName>
</protein>
<dbReference type="GO" id="GO:0009941">
    <property type="term" value="C:chloroplast envelope"/>
    <property type="evidence" value="ECO:0007669"/>
    <property type="project" value="TreeGrafter"/>
</dbReference>
<keyword evidence="2" id="KW-1185">Reference proteome</keyword>
<reference evidence="1" key="2">
    <citation type="submission" date="2022-03" db="EMBL/GenBank/DDBJ databases">
        <title>Draft title - Genomic analysis of global carrot germplasm unveils the trajectory of domestication and the origin of high carotenoid orange carrot.</title>
        <authorList>
            <person name="Iorizzo M."/>
            <person name="Ellison S."/>
            <person name="Senalik D."/>
            <person name="Macko-Podgorni A."/>
            <person name="Grzebelus D."/>
            <person name="Bostan H."/>
            <person name="Rolling W."/>
            <person name="Curaba J."/>
            <person name="Simon P."/>
        </authorList>
    </citation>
    <scope>NUCLEOTIDE SEQUENCE</scope>
    <source>
        <tissue evidence="1">Leaf</tissue>
    </source>
</reference>
<organism evidence="1 2">
    <name type="scientific">Daucus carota subsp. sativus</name>
    <name type="common">Carrot</name>
    <dbReference type="NCBI Taxonomy" id="79200"/>
    <lineage>
        <taxon>Eukaryota</taxon>
        <taxon>Viridiplantae</taxon>
        <taxon>Streptophyta</taxon>
        <taxon>Embryophyta</taxon>
        <taxon>Tracheophyta</taxon>
        <taxon>Spermatophyta</taxon>
        <taxon>Magnoliopsida</taxon>
        <taxon>eudicotyledons</taxon>
        <taxon>Gunneridae</taxon>
        <taxon>Pentapetalae</taxon>
        <taxon>asterids</taxon>
        <taxon>campanulids</taxon>
        <taxon>Apiales</taxon>
        <taxon>Apiaceae</taxon>
        <taxon>Apioideae</taxon>
        <taxon>Scandiceae</taxon>
        <taxon>Daucinae</taxon>
        <taxon>Daucus</taxon>
        <taxon>Daucus sect. Daucus</taxon>
    </lineage>
</organism>
<dbReference type="PANTHER" id="PTHR37191:SF1">
    <property type="entry name" value="OS08G0112600 PROTEIN"/>
    <property type="match status" value="1"/>
</dbReference>
<name>A0AAF0XVW5_DAUCS</name>
<reference evidence="1" key="1">
    <citation type="journal article" date="2016" name="Nat. Genet.">
        <title>A high-quality carrot genome assembly provides new insights into carotenoid accumulation and asterid genome evolution.</title>
        <authorList>
            <person name="Iorizzo M."/>
            <person name="Ellison S."/>
            <person name="Senalik D."/>
            <person name="Zeng P."/>
            <person name="Satapoomin P."/>
            <person name="Huang J."/>
            <person name="Bowman M."/>
            <person name="Iovene M."/>
            <person name="Sanseverino W."/>
            <person name="Cavagnaro P."/>
            <person name="Yildiz M."/>
            <person name="Macko-Podgorni A."/>
            <person name="Moranska E."/>
            <person name="Grzebelus E."/>
            <person name="Grzebelus D."/>
            <person name="Ashrafi H."/>
            <person name="Zheng Z."/>
            <person name="Cheng S."/>
            <person name="Spooner D."/>
            <person name="Van Deynze A."/>
            <person name="Simon P."/>
        </authorList>
    </citation>
    <scope>NUCLEOTIDE SEQUENCE</scope>
    <source>
        <tissue evidence="1">Leaf</tissue>
    </source>
</reference>